<dbReference type="AlphaFoldDB" id="A0A0F9RZF4"/>
<evidence type="ECO:0000313" key="1">
    <source>
        <dbReference type="EMBL" id="KKN22538.1"/>
    </source>
</evidence>
<name>A0A0F9RZF4_9ZZZZ</name>
<dbReference type="InterPro" id="IPR029044">
    <property type="entry name" value="Nucleotide-diphossugar_trans"/>
</dbReference>
<protein>
    <recommendedName>
        <fullName evidence="2">Nucleotide-diphospho-sugar transferase domain-containing protein</fullName>
    </recommendedName>
</protein>
<evidence type="ECO:0008006" key="2">
    <source>
        <dbReference type="Google" id="ProtNLM"/>
    </source>
</evidence>
<reference evidence="1" key="1">
    <citation type="journal article" date="2015" name="Nature">
        <title>Complex archaea that bridge the gap between prokaryotes and eukaryotes.</title>
        <authorList>
            <person name="Spang A."/>
            <person name="Saw J.H."/>
            <person name="Jorgensen S.L."/>
            <person name="Zaremba-Niedzwiedzka K."/>
            <person name="Martijn J."/>
            <person name="Lind A.E."/>
            <person name="van Eijk R."/>
            <person name="Schleper C."/>
            <person name="Guy L."/>
            <person name="Ettema T.J."/>
        </authorList>
    </citation>
    <scope>NUCLEOTIDE SEQUENCE</scope>
</reference>
<organism evidence="1">
    <name type="scientific">marine sediment metagenome</name>
    <dbReference type="NCBI Taxonomy" id="412755"/>
    <lineage>
        <taxon>unclassified sequences</taxon>
        <taxon>metagenomes</taxon>
        <taxon>ecological metagenomes</taxon>
    </lineage>
</organism>
<comment type="caution">
    <text evidence="1">The sequence shown here is derived from an EMBL/GenBank/DDBJ whole genome shotgun (WGS) entry which is preliminary data.</text>
</comment>
<accession>A0A0F9RZF4</accession>
<dbReference type="EMBL" id="LAZR01003051">
    <property type="protein sequence ID" value="KKN22538.1"/>
    <property type="molecule type" value="Genomic_DNA"/>
</dbReference>
<gene>
    <name evidence="1" type="ORF">LCGC14_0914030</name>
</gene>
<dbReference type="SUPFAM" id="SSF53448">
    <property type="entry name" value="Nucleotide-diphospho-sugar transferases"/>
    <property type="match status" value="1"/>
</dbReference>
<dbReference type="Gene3D" id="3.90.550.10">
    <property type="entry name" value="Spore Coat Polysaccharide Biosynthesis Protein SpsA, Chain A"/>
    <property type="match status" value="1"/>
</dbReference>
<proteinExistence type="predicted"/>
<sequence length="268" mass="30224">MSNRITIITSCEFRQNNVRSKNYEPMAKRLVHSIRTNGGKYNDAHIVMYHSEDAKPSQETCDWLSRNGCTIISGGPDLIPGEPVGNKIQACNTRLATEYGLWVDTDMYVLDTQLFEDLIDKNVDVAATGSEYGHHRWGRLSDGPIWEQLYALAGVPAPLETFTGGLDGEPVHFYFNSAIVLFRNGRGFAEAWKDLAVKVRFSGIENTEHNFTQTSLTLAALKTNGQCEQLPQTYNAYYGHEQEKTLDQAVLHYQGHVIDFDSRVKWDV</sequence>